<evidence type="ECO:0000256" key="2">
    <source>
        <dbReference type="SAM" id="SignalP"/>
    </source>
</evidence>
<evidence type="ECO:0008006" key="5">
    <source>
        <dbReference type="Google" id="ProtNLM"/>
    </source>
</evidence>
<proteinExistence type="predicted"/>
<keyword evidence="4" id="KW-1185">Reference proteome</keyword>
<feature type="chain" id="PRO_5046375631" description="LysM domain-containing protein" evidence="2">
    <location>
        <begin position="18"/>
        <end position="483"/>
    </location>
</feature>
<organism evidence="3 4">
    <name type="scientific">Salinactinospora qingdaonensis</name>
    <dbReference type="NCBI Taxonomy" id="702744"/>
    <lineage>
        <taxon>Bacteria</taxon>
        <taxon>Bacillati</taxon>
        <taxon>Actinomycetota</taxon>
        <taxon>Actinomycetes</taxon>
        <taxon>Streptosporangiales</taxon>
        <taxon>Nocardiopsidaceae</taxon>
        <taxon>Salinactinospora</taxon>
    </lineage>
</organism>
<feature type="region of interest" description="Disordered" evidence="1">
    <location>
        <begin position="124"/>
        <end position="162"/>
    </location>
</feature>
<feature type="signal peptide" evidence="2">
    <location>
        <begin position="1"/>
        <end position="17"/>
    </location>
</feature>
<accession>A0ABP7F2Y8</accession>
<evidence type="ECO:0000313" key="4">
    <source>
        <dbReference type="Proteomes" id="UP001500908"/>
    </source>
</evidence>
<feature type="compositionally biased region" description="Low complexity" evidence="1">
    <location>
        <begin position="124"/>
        <end position="150"/>
    </location>
</feature>
<comment type="caution">
    <text evidence="3">The sequence shown here is derived from an EMBL/GenBank/DDBJ whole genome shotgun (WGS) entry which is preliminary data.</text>
</comment>
<keyword evidence="2" id="KW-0732">Signal</keyword>
<evidence type="ECO:0000313" key="3">
    <source>
        <dbReference type="EMBL" id="GAA3730322.1"/>
    </source>
</evidence>
<sequence length="483" mass="51197">MVGAVLAVSGAPMLAVAGITSAAQAESLSLEDAIALCPTVKVYTVEEGSSGLFEISARYLGDSLRAQEIYQLNQGKEQADGASLGTDRQLRAGWKLILPDDANGAGVTEAKDPYCVVRARNAAAESGPSPSSSVSPSSSPSPSASASAAAGTDHGEESPLDPRLLGAGAGALVVLTILALWWRPIFKALWWPFKRLAAVNWPRPRLPDVARAWLARRSRREATEVMRADKGARTRAGVAIIELTSAPAAVPARPMAALVDGEDIRVIVPGDATLPVASWRAEEDTVWRRVPQRSATTSAAPFATMSQVLIRPAQAMLVGLGTADGAQVFVDFSRLAGPLAIGGYRPIAREAVRVIAQAFRAQHGREVTVLEQGQSLEPLLPERAETEAGWGHVATDALWGPAEPTEGRRVIAVPRPLTVHEEDALADTPPGVVVVVVGESSYAHWQWRVTERGVLDTGPLGLSVLLRLPEEDDQDQGGPREPR</sequence>
<dbReference type="EMBL" id="BAABDD010000003">
    <property type="protein sequence ID" value="GAA3730322.1"/>
    <property type="molecule type" value="Genomic_DNA"/>
</dbReference>
<dbReference type="Proteomes" id="UP001500908">
    <property type="component" value="Unassembled WGS sequence"/>
</dbReference>
<reference evidence="4" key="1">
    <citation type="journal article" date="2019" name="Int. J. Syst. Evol. Microbiol.">
        <title>The Global Catalogue of Microorganisms (GCM) 10K type strain sequencing project: providing services to taxonomists for standard genome sequencing and annotation.</title>
        <authorList>
            <consortium name="The Broad Institute Genomics Platform"/>
            <consortium name="The Broad Institute Genome Sequencing Center for Infectious Disease"/>
            <person name="Wu L."/>
            <person name="Ma J."/>
        </authorList>
    </citation>
    <scope>NUCLEOTIDE SEQUENCE [LARGE SCALE GENOMIC DNA]</scope>
    <source>
        <strain evidence="4">JCM 17137</strain>
    </source>
</reference>
<protein>
    <recommendedName>
        <fullName evidence="5">LysM domain-containing protein</fullName>
    </recommendedName>
</protein>
<gene>
    <name evidence="3" type="ORF">GCM10022402_08770</name>
</gene>
<name>A0ABP7F2Y8_9ACTN</name>
<evidence type="ECO:0000256" key="1">
    <source>
        <dbReference type="SAM" id="MobiDB-lite"/>
    </source>
</evidence>